<organism evidence="1 2">
    <name type="scientific">Diphasiastrum complanatum</name>
    <name type="common">Issler's clubmoss</name>
    <name type="synonym">Lycopodium complanatum</name>
    <dbReference type="NCBI Taxonomy" id="34168"/>
    <lineage>
        <taxon>Eukaryota</taxon>
        <taxon>Viridiplantae</taxon>
        <taxon>Streptophyta</taxon>
        <taxon>Embryophyta</taxon>
        <taxon>Tracheophyta</taxon>
        <taxon>Lycopodiopsida</taxon>
        <taxon>Lycopodiales</taxon>
        <taxon>Lycopodiaceae</taxon>
        <taxon>Lycopodioideae</taxon>
        <taxon>Diphasiastrum</taxon>
    </lineage>
</organism>
<dbReference type="Proteomes" id="UP001162992">
    <property type="component" value="Chromosome 11"/>
</dbReference>
<accession>A0ACC2C8W6</accession>
<sequence>MLARRILAIAMPHLLPYSLLCNASCSCVCWLIFWVCASWQPLVAADSSTSSTVESCFPGRASSPQIVTQEPRLVAEDPFGKKFQVDLSNQDSIPLLHVYGSPYELGRAHGALLKFEIQNMYFEFFRYLENLAINALHLNILPDMLARCLARLMVNFALDLTYLLTWKFTPSRYVDEMVGLADGANVNYRDVVRIQMFPELSKASCSMLGSWGSATFDTSKAGSLYQLRALDWDMTSPIIGFHTIIFFHPADGNQFAIFTWSGFIGCVTGYSGMLGVSEKVWLESGQVYSRVGMPWHFVLRDVLQFTKNIQTTKLFLESVKRTCPLFVGIGSSLQNKFVLLSYSLDAVELYDDSNFTLVTLEKPKHQPPGVVFIDKYVQPSNDPCMEDLVNNSYGVLNGTSLLKMVSVLRSGDMHIAIYDFSANLVYFSWAVMNQTMKTIQLAYKRPFLKIDMGSLLQSNART</sequence>
<comment type="caution">
    <text evidence="1">The sequence shown here is derived from an EMBL/GenBank/DDBJ whole genome shotgun (WGS) entry which is preliminary data.</text>
</comment>
<protein>
    <submittedName>
        <fullName evidence="1">Uncharacterized protein</fullName>
    </submittedName>
</protein>
<evidence type="ECO:0000313" key="1">
    <source>
        <dbReference type="EMBL" id="KAJ7538496.1"/>
    </source>
</evidence>
<reference evidence="2" key="1">
    <citation type="journal article" date="2024" name="Proc. Natl. Acad. Sci. U.S.A.">
        <title>Extraordinary preservation of gene collinearity over three hundred million years revealed in homosporous lycophytes.</title>
        <authorList>
            <person name="Li C."/>
            <person name="Wickell D."/>
            <person name="Kuo L.Y."/>
            <person name="Chen X."/>
            <person name="Nie B."/>
            <person name="Liao X."/>
            <person name="Peng D."/>
            <person name="Ji J."/>
            <person name="Jenkins J."/>
            <person name="Williams M."/>
            <person name="Shu S."/>
            <person name="Plott C."/>
            <person name="Barry K."/>
            <person name="Rajasekar S."/>
            <person name="Grimwood J."/>
            <person name="Han X."/>
            <person name="Sun S."/>
            <person name="Hou Z."/>
            <person name="He W."/>
            <person name="Dai G."/>
            <person name="Sun C."/>
            <person name="Schmutz J."/>
            <person name="Leebens-Mack J.H."/>
            <person name="Li F.W."/>
            <person name="Wang L."/>
        </authorList>
    </citation>
    <scope>NUCLEOTIDE SEQUENCE [LARGE SCALE GENOMIC DNA]</scope>
    <source>
        <strain evidence="2">cv. PW_Plant_1</strain>
    </source>
</reference>
<gene>
    <name evidence="1" type="ORF">O6H91_11G050900</name>
</gene>
<name>A0ACC2C8W6_DIPCM</name>
<evidence type="ECO:0000313" key="2">
    <source>
        <dbReference type="Proteomes" id="UP001162992"/>
    </source>
</evidence>
<keyword evidence="2" id="KW-1185">Reference proteome</keyword>
<proteinExistence type="predicted"/>
<dbReference type="EMBL" id="CM055102">
    <property type="protein sequence ID" value="KAJ7538496.1"/>
    <property type="molecule type" value="Genomic_DNA"/>
</dbReference>